<comment type="similarity">
    <text evidence="4">Belongs to the dynein light intermediate chain family.</text>
</comment>
<dbReference type="InterPro" id="IPR040045">
    <property type="entry name" value="DYNC2LI1"/>
</dbReference>
<keyword evidence="6" id="KW-0217">Developmental protein</keyword>
<feature type="region of interest" description="Disordered" evidence="15">
    <location>
        <begin position="25"/>
        <end position="67"/>
    </location>
</feature>
<feature type="compositionally biased region" description="Low complexity" evidence="15">
    <location>
        <begin position="418"/>
        <end position="427"/>
    </location>
</feature>
<evidence type="ECO:0000256" key="11">
    <source>
        <dbReference type="ARBA" id="ARBA00023069"/>
    </source>
</evidence>
<evidence type="ECO:0000256" key="2">
    <source>
        <dbReference type="ARBA" id="ARBA00004300"/>
    </source>
</evidence>
<dbReference type="OrthoDB" id="10263060at2759"/>
<dbReference type="GO" id="GO:0005874">
    <property type="term" value="C:microtubule"/>
    <property type="evidence" value="ECO:0007669"/>
    <property type="project" value="UniProtKB-KW"/>
</dbReference>
<dbReference type="GO" id="GO:0005868">
    <property type="term" value="C:cytoplasmic dynein complex"/>
    <property type="evidence" value="ECO:0007669"/>
    <property type="project" value="InterPro"/>
</dbReference>
<dbReference type="GO" id="GO:0045504">
    <property type="term" value="F:dynein heavy chain binding"/>
    <property type="evidence" value="ECO:0007669"/>
    <property type="project" value="TreeGrafter"/>
</dbReference>
<dbReference type="EMBL" id="MCOG01000262">
    <property type="protein sequence ID" value="ORY21614.1"/>
    <property type="molecule type" value="Genomic_DNA"/>
</dbReference>
<keyword evidence="8" id="KW-0493">Microtubule</keyword>
<keyword evidence="9" id="KW-0970">Cilium biogenesis/degradation</keyword>
<keyword evidence="17" id="KW-1185">Reference proteome</keyword>
<feature type="compositionally biased region" description="Basic and acidic residues" evidence="15">
    <location>
        <begin position="36"/>
        <end position="47"/>
    </location>
</feature>
<dbReference type="GO" id="GO:0036064">
    <property type="term" value="C:ciliary basal body"/>
    <property type="evidence" value="ECO:0007669"/>
    <property type="project" value="TreeGrafter"/>
</dbReference>
<evidence type="ECO:0000256" key="15">
    <source>
        <dbReference type="SAM" id="MobiDB-lite"/>
    </source>
</evidence>
<evidence type="ECO:0000313" key="16">
    <source>
        <dbReference type="EMBL" id="ORY21614.1"/>
    </source>
</evidence>
<evidence type="ECO:0000256" key="14">
    <source>
        <dbReference type="ARBA" id="ARBA00023273"/>
    </source>
</evidence>
<dbReference type="GO" id="GO:0035721">
    <property type="term" value="P:intraciliary retrograde transport"/>
    <property type="evidence" value="ECO:0007669"/>
    <property type="project" value="InterPro"/>
</dbReference>
<gene>
    <name evidence="16" type="ORF">LY90DRAFT_676188</name>
</gene>
<accession>A0A1Y2AGN6</accession>
<feature type="compositionally biased region" description="Low complexity" evidence="15">
    <location>
        <begin position="25"/>
        <end position="35"/>
    </location>
</feature>
<evidence type="ECO:0000256" key="10">
    <source>
        <dbReference type="ARBA" id="ARBA00023017"/>
    </source>
</evidence>
<evidence type="ECO:0000256" key="4">
    <source>
        <dbReference type="ARBA" id="ARBA00006831"/>
    </source>
</evidence>
<evidence type="ECO:0000256" key="3">
    <source>
        <dbReference type="ARBA" id="ARBA00004430"/>
    </source>
</evidence>
<evidence type="ECO:0000313" key="17">
    <source>
        <dbReference type="Proteomes" id="UP000193920"/>
    </source>
</evidence>
<name>A0A1Y2AGN6_9FUNG</name>
<proteinExistence type="inferred from homology"/>
<dbReference type="InterPro" id="IPR022780">
    <property type="entry name" value="Dynein_light_int_chain"/>
</dbReference>
<dbReference type="GO" id="GO:0035735">
    <property type="term" value="P:intraciliary transport involved in cilium assembly"/>
    <property type="evidence" value="ECO:0007669"/>
    <property type="project" value="InterPro"/>
</dbReference>
<keyword evidence="14" id="KW-0966">Cell projection</keyword>
<dbReference type="CDD" id="cd00882">
    <property type="entry name" value="Ras_like_GTPase"/>
    <property type="match status" value="1"/>
</dbReference>
<reference evidence="16 17" key="1">
    <citation type="submission" date="2016-08" db="EMBL/GenBank/DDBJ databases">
        <title>A Parts List for Fungal Cellulosomes Revealed by Comparative Genomics.</title>
        <authorList>
            <consortium name="DOE Joint Genome Institute"/>
            <person name="Haitjema C.H."/>
            <person name="Gilmore S.P."/>
            <person name="Henske J.K."/>
            <person name="Solomon K.V."/>
            <person name="De Groot R."/>
            <person name="Kuo A."/>
            <person name="Mondo S.J."/>
            <person name="Salamov A.A."/>
            <person name="Labutti K."/>
            <person name="Zhao Z."/>
            <person name="Chiniquy J."/>
            <person name="Barry K."/>
            <person name="Brewer H.M."/>
            <person name="Purvine S.O."/>
            <person name="Wright A.T."/>
            <person name="Boxma B."/>
            <person name="Van Alen T."/>
            <person name="Hackstein J.H."/>
            <person name="Baker S.E."/>
            <person name="Grigoriev I.V."/>
            <person name="O'Malley M.A."/>
        </authorList>
    </citation>
    <scope>NUCLEOTIDE SEQUENCE [LARGE SCALE GENOMIC DNA]</scope>
    <source>
        <strain evidence="16 17">G1</strain>
    </source>
</reference>
<evidence type="ECO:0000256" key="12">
    <source>
        <dbReference type="ARBA" id="ARBA00023175"/>
    </source>
</evidence>
<evidence type="ECO:0000256" key="7">
    <source>
        <dbReference type="ARBA" id="ARBA00022490"/>
    </source>
</evidence>
<dbReference type="PANTHER" id="PTHR13236:SF0">
    <property type="entry name" value="CYTOPLASMIC DYNEIN 2 LIGHT INTERMEDIATE CHAIN 1"/>
    <property type="match status" value="1"/>
</dbReference>
<dbReference type="PANTHER" id="PTHR13236">
    <property type="entry name" value="DYNEIN 2 LIGHT INTERMEDIATE CHAIN, ISOFORM 2"/>
    <property type="match status" value="1"/>
</dbReference>
<dbReference type="Gene3D" id="3.40.50.300">
    <property type="entry name" value="P-loop containing nucleotide triphosphate hydrolases"/>
    <property type="match status" value="1"/>
</dbReference>
<evidence type="ECO:0000256" key="5">
    <source>
        <dbReference type="ARBA" id="ARBA00018863"/>
    </source>
</evidence>
<keyword evidence="11" id="KW-0969">Cilium</keyword>
<organism evidence="16 17">
    <name type="scientific">Neocallimastix californiae</name>
    <dbReference type="NCBI Taxonomy" id="1754190"/>
    <lineage>
        <taxon>Eukaryota</taxon>
        <taxon>Fungi</taxon>
        <taxon>Fungi incertae sedis</taxon>
        <taxon>Chytridiomycota</taxon>
        <taxon>Chytridiomycota incertae sedis</taxon>
        <taxon>Neocallimastigomycetes</taxon>
        <taxon>Neocallimastigales</taxon>
        <taxon>Neocallimastigaceae</taxon>
        <taxon>Neocallimastix</taxon>
    </lineage>
</organism>
<keyword evidence="10" id="KW-0243">Dynein</keyword>
<dbReference type="InterPro" id="IPR027417">
    <property type="entry name" value="P-loop_NTPase"/>
</dbReference>
<evidence type="ECO:0000256" key="6">
    <source>
        <dbReference type="ARBA" id="ARBA00022473"/>
    </source>
</evidence>
<evidence type="ECO:0000256" key="8">
    <source>
        <dbReference type="ARBA" id="ARBA00022701"/>
    </source>
</evidence>
<dbReference type="GO" id="GO:0005930">
    <property type="term" value="C:axoneme"/>
    <property type="evidence" value="ECO:0007669"/>
    <property type="project" value="UniProtKB-SubCell"/>
</dbReference>
<dbReference type="STRING" id="1754190.A0A1Y2AGN6"/>
<evidence type="ECO:0000256" key="9">
    <source>
        <dbReference type="ARBA" id="ARBA00022794"/>
    </source>
</evidence>
<dbReference type="AlphaFoldDB" id="A0A1Y2AGN6"/>
<evidence type="ECO:0000256" key="1">
    <source>
        <dbReference type="ARBA" id="ARBA00004120"/>
    </source>
</evidence>
<dbReference type="Pfam" id="PF05783">
    <property type="entry name" value="DLIC"/>
    <property type="match status" value="1"/>
</dbReference>
<dbReference type="SUPFAM" id="SSF52540">
    <property type="entry name" value="P-loop containing nucleoside triphosphate hydrolases"/>
    <property type="match status" value="1"/>
</dbReference>
<keyword evidence="13" id="KW-0206">Cytoskeleton</keyword>
<sequence length="448" mass="50964">MISHHHSNDTNHSVNHSNISLNEIKSESNLSSSKSNSEESLTKDKQKQPSQLQKKKSHDSQKNINSVVNPNTKNLWQLCKLEKEKEKKEPNKVELNDIGIESSIFLAGSSGGGKSTLISSIFDKNSSNVTSNTHLLDYTYRHNNRTKGLNSLKDTLHIWELANGVMFKEFLKIPINEHNINNAVAIIALDLSKPENIIDEYNEIIEVINSRVDYILKSLEKRGSRRPKALTVYTWKKYGNNHPDKELLHPTIIPTIIVGTKYDKFKNNESESKKFICKMLRYLAHTNGSSLIFFNQNDESLAQKCKQILFHYIYRSAAPNNLVDHNKPILVMAGTDSLESIGLPPNCNATNPQRLSLNDWTTIYESFFKKEDNKNKNYSIDLSKFPEPIIDNLKIEKDEEYIKYCQKNEKEANEKLKLGSSSSIGSPSEERKSGNIYSRSRAAGLATY</sequence>
<comment type="caution">
    <text evidence="16">The sequence shown here is derived from an EMBL/GenBank/DDBJ whole genome shotgun (WGS) entry which is preliminary data.</text>
</comment>
<dbReference type="Proteomes" id="UP000193920">
    <property type="component" value="Unassembled WGS sequence"/>
</dbReference>
<feature type="region of interest" description="Disordered" evidence="15">
    <location>
        <begin position="414"/>
        <end position="448"/>
    </location>
</feature>
<protein>
    <recommendedName>
        <fullName evidence="5">Cytoplasmic dynein 2 light intermediate chain 1</fullName>
    </recommendedName>
</protein>
<keyword evidence="7" id="KW-0963">Cytoplasm</keyword>
<keyword evidence="12" id="KW-0505">Motor protein</keyword>
<evidence type="ECO:0000256" key="13">
    <source>
        <dbReference type="ARBA" id="ARBA00023212"/>
    </source>
</evidence>
<comment type="subcellular location">
    <subcellularLocation>
        <location evidence="3">Cytoplasm</location>
        <location evidence="3">Cytoskeleton</location>
        <location evidence="3">Cilium axoneme</location>
    </subcellularLocation>
    <subcellularLocation>
        <location evidence="1">Cytoplasm</location>
        <location evidence="1">Cytoskeleton</location>
        <location evidence="1">Cilium basal body</location>
    </subcellularLocation>
    <subcellularLocation>
        <location evidence="2">Cytoplasm</location>
        <location evidence="2">Cytoskeleton</location>
        <location evidence="2">Microtubule organizing center</location>
        <location evidence="2">Centrosome</location>
    </subcellularLocation>
</comment>